<dbReference type="PANTHER" id="PTHR48071:SF28">
    <property type="entry name" value="SRCR DOMAIN-CONTAINING PROTEIN"/>
    <property type="match status" value="1"/>
</dbReference>
<evidence type="ECO:0000256" key="3">
    <source>
        <dbReference type="ARBA" id="ARBA00023180"/>
    </source>
</evidence>
<name>A0A210PLU5_MIZYE</name>
<organism evidence="7 8">
    <name type="scientific">Mizuhopecten yessoensis</name>
    <name type="common">Japanese scallop</name>
    <name type="synonym">Patinopecten yessoensis</name>
    <dbReference type="NCBI Taxonomy" id="6573"/>
    <lineage>
        <taxon>Eukaryota</taxon>
        <taxon>Metazoa</taxon>
        <taxon>Spiralia</taxon>
        <taxon>Lophotrochozoa</taxon>
        <taxon>Mollusca</taxon>
        <taxon>Bivalvia</taxon>
        <taxon>Autobranchia</taxon>
        <taxon>Pteriomorphia</taxon>
        <taxon>Pectinida</taxon>
        <taxon>Pectinoidea</taxon>
        <taxon>Pectinidae</taxon>
        <taxon>Mizuhopecten</taxon>
    </lineage>
</organism>
<dbReference type="PANTHER" id="PTHR48071">
    <property type="entry name" value="SRCR DOMAIN-CONTAINING PROTEIN"/>
    <property type="match status" value="1"/>
</dbReference>
<dbReference type="PROSITE" id="PS51257">
    <property type="entry name" value="PROKAR_LIPOPROTEIN"/>
    <property type="match status" value="1"/>
</dbReference>
<keyword evidence="1 5" id="KW-0732">Signal</keyword>
<dbReference type="STRING" id="6573.A0A210PLU5"/>
<feature type="disulfide bond" evidence="4">
    <location>
        <begin position="216"/>
        <end position="226"/>
    </location>
</feature>
<gene>
    <name evidence="7" type="ORF">KP79_PYT04724</name>
</gene>
<dbReference type="SUPFAM" id="SSF56487">
    <property type="entry name" value="SRCR-like"/>
    <property type="match status" value="3"/>
</dbReference>
<dbReference type="SMART" id="SM00202">
    <property type="entry name" value="SR"/>
    <property type="match status" value="3"/>
</dbReference>
<evidence type="ECO:0000259" key="6">
    <source>
        <dbReference type="PROSITE" id="PS50287"/>
    </source>
</evidence>
<evidence type="ECO:0000313" key="7">
    <source>
        <dbReference type="EMBL" id="OWF37434.1"/>
    </source>
</evidence>
<dbReference type="InterPro" id="IPR036772">
    <property type="entry name" value="SRCR-like_dom_sf"/>
</dbReference>
<evidence type="ECO:0000256" key="1">
    <source>
        <dbReference type="ARBA" id="ARBA00022729"/>
    </source>
</evidence>
<dbReference type="EMBL" id="NEDP02005589">
    <property type="protein sequence ID" value="OWF37434.1"/>
    <property type="molecule type" value="Genomic_DNA"/>
</dbReference>
<evidence type="ECO:0000256" key="5">
    <source>
        <dbReference type="SAM" id="SignalP"/>
    </source>
</evidence>
<accession>A0A210PLU5</accession>
<feature type="chain" id="PRO_5012849294" evidence="5">
    <location>
        <begin position="23"/>
        <end position="375"/>
    </location>
</feature>
<dbReference type="AlphaFoldDB" id="A0A210PLU5"/>
<dbReference type="OrthoDB" id="6156774at2759"/>
<keyword evidence="8" id="KW-1185">Reference proteome</keyword>
<comment type="caution">
    <text evidence="7">The sequence shown here is derived from an EMBL/GenBank/DDBJ whole genome shotgun (WGS) entry which is preliminary data.</text>
</comment>
<comment type="caution">
    <text evidence="4">Lacks conserved residue(s) required for the propagation of feature annotation.</text>
</comment>
<dbReference type="FunFam" id="3.10.250.10:FF:000001">
    <property type="entry name" value="Lysyl oxidase 4 isoform X1"/>
    <property type="match status" value="1"/>
</dbReference>
<keyword evidence="3" id="KW-0325">Glycoprotein</keyword>
<reference evidence="7 8" key="1">
    <citation type="journal article" date="2017" name="Nat. Ecol. Evol.">
        <title>Scallop genome provides insights into evolution of bilaterian karyotype and development.</title>
        <authorList>
            <person name="Wang S."/>
            <person name="Zhang J."/>
            <person name="Jiao W."/>
            <person name="Li J."/>
            <person name="Xun X."/>
            <person name="Sun Y."/>
            <person name="Guo X."/>
            <person name="Huan P."/>
            <person name="Dong B."/>
            <person name="Zhang L."/>
            <person name="Hu X."/>
            <person name="Sun X."/>
            <person name="Wang J."/>
            <person name="Zhao C."/>
            <person name="Wang Y."/>
            <person name="Wang D."/>
            <person name="Huang X."/>
            <person name="Wang R."/>
            <person name="Lv J."/>
            <person name="Li Y."/>
            <person name="Zhang Z."/>
            <person name="Liu B."/>
            <person name="Lu W."/>
            <person name="Hui Y."/>
            <person name="Liang J."/>
            <person name="Zhou Z."/>
            <person name="Hou R."/>
            <person name="Li X."/>
            <person name="Liu Y."/>
            <person name="Li H."/>
            <person name="Ning X."/>
            <person name="Lin Y."/>
            <person name="Zhao L."/>
            <person name="Xing Q."/>
            <person name="Dou J."/>
            <person name="Li Y."/>
            <person name="Mao J."/>
            <person name="Guo H."/>
            <person name="Dou H."/>
            <person name="Li T."/>
            <person name="Mu C."/>
            <person name="Jiang W."/>
            <person name="Fu Q."/>
            <person name="Fu X."/>
            <person name="Miao Y."/>
            <person name="Liu J."/>
            <person name="Yu Q."/>
            <person name="Li R."/>
            <person name="Liao H."/>
            <person name="Li X."/>
            <person name="Kong Y."/>
            <person name="Jiang Z."/>
            <person name="Chourrout D."/>
            <person name="Li R."/>
            <person name="Bao Z."/>
        </authorList>
    </citation>
    <scope>NUCLEOTIDE SEQUENCE [LARGE SCALE GENOMIC DNA]</scope>
    <source>
        <strain evidence="7 8">PY_sf001</strain>
    </source>
</reference>
<dbReference type="PROSITE" id="PS50287">
    <property type="entry name" value="SRCR_2"/>
    <property type="match status" value="3"/>
</dbReference>
<feature type="disulfide bond" evidence="4">
    <location>
        <begin position="111"/>
        <end position="121"/>
    </location>
</feature>
<proteinExistence type="predicted"/>
<evidence type="ECO:0000313" key="8">
    <source>
        <dbReference type="Proteomes" id="UP000242188"/>
    </source>
</evidence>
<dbReference type="PRINTS" id="PR00258">
    <property type="entry name" value="SPERACTRCPTR"/>
</dbReference>
<dbReference type="Proteomes" id="UP000242188">
    <property type="component" value="Unassembled WGS sequence"/>
</dbReference>
<sequence length="375" mass="41713">MEGYRFILDGLCLSLCVWFVGCHPDLRELISKRGRNKEGKIRLVGGRTEYQGRLEVFHDGRWGTVCDDNFDRFSARVVCRQLGHSGGKVTEFASGMYGPGEGPTWMDNVSCEGGETRLVDCNFPGWEIEDCSHFEDVGIKCDRVEEGKLRLTGGATPLQGRLEIVHDERWGSVCDDGWTQVNSRVVCSQLGYSGGTVYEASDGSGTGPIWMDDVACRGDEDSLMDCNFPGWKLEDCSHFEDLMIACDPLEEGTVRLVSGQNEQEGRVEIVHNGKWGTICDDDFDENDAQVVCRQLGYSGGSVAREAAFGRGKGPIWMDQVTCSGNEQRLTECEYPGWRQEDCSHWEDVGVVCIPVLTVPEEEEDRNEVESNNSPI</sequence>
<feature type="domain" description="SRCR" evidence="6">
    <location>
        <begin position="149"/>
        <end position="247"/>
    </location>
</feature>
<dbReference type="FunFam" id="3.10.250.10:FF:000011">
    <property type="entry name" value="Scavenger receptor class A member 5"/>
    <property type="match status" value="2"/>
</dbReference>
<keyword evidence="2 4" id="KW-1015">Disulfide bond</keyword>
<dbReference type="InterPro" id="IPR001190">
    <property type="entry name" value="SRCR"/>
</dbReference>
<dbReference type="Gene3D" id="3.10.250.10">
    <property type="entry name" value="SRCR-like domain"/>
    <property type="match status" value="3"/>
</dbReference>
<feature type="domain" description="SRCR" evidence="6">
    <location>
        <begin position="254"/>
        <end position="353"/>
    </location>
</feature>
<feature type="signal peptide" evidence="5">
    <location>
        <begin position="1"/>
        <end position="22"/>
    </location>
</feature>
<evidence type="ECO:0000256" key="2">
    <source>
        <dbReference type="ARBA" id="ARBA00023157"/>
    </source>
</evidence>
<dbReference type="Pfam" id="PF00530">
    <property type="entry name" value="SRCR"/>
    <property type="match status" value="3"/>
</dbReference>
<protein>
    <submittedName>
        <fullName evidence="7">Neurotrypsin</fullName>
    </submittedName>
</protein>
<dbReference type="PROSITE" id="PS00420">
    <property type="entry name" value="SRCR_1"/>
    <property type="match status" value="3"/>
</dbReference>
<feature type="disulfide bond" evidence="4">
    <location>
        <begin position="322"/>
        <end position="332"/>
    </location>
</feature>
<evidence type="ECO:0000256" key="4">
    <source>
        <dbReference type="PROSITE-ProRule" id="PRU00196"/>
    </source>
</evidence>
<feature type="domain" description="SRCR" evidence="6">
    <location>
        <begin position="41"/>
        <end position="142"/>
    </location>
</feature>
<dbReference type="GO" id="GO:0016020">
    <property type="term" value="C:membrane"/>
    <property type="evidence" value="ECO:0007669"/>
    <property type="project" value="InterPro"/>
</dbReference>